<dbReference type="RefSeq" id="WP_008767153.1">
    <property type="nucleotide sequence ID" value="NZ_BAABXH010000002.1"/>
</dbReference>
<dbReference type="Proteomes" id="UP001156218">
    <property type="component" value="Chromosome"/>
</dbReference>
<reference evidence="5" key="4">
    <citation type="submission" date="2022-10" db="EMBL/GenBank/DDBJ databases">
        <title>Human gut microbiome strain richness.</title>
        <authorList>
            <person name="Chen-Liaw A."/>
        </authorList>
    </citation>
    <scope>NUCLEOTIDE SEQUENCE</scope>
    <source>
        <strain evidence="5">1001283st1_A3_1001283B150304_161114</strain>
    </source>
</reference>
<accession>C6IP39</accession>
<dbReference type="PROSITE" id="PS51257">
    <property type="entry name" value="PROKAR_LIPOPROTEIN"/>
    <property type="match status" value="1"/>
</dbReference>
<evidence type="ECO:0000313" key="2">
    <source>
        <dbReference type="EMBL" id="CUQ33430.1"/>
    </source>
</evidence>
<name>A0A0P0FK75_BACT4</name>
<evidence type="ECO:0008006" key="12">
    <source>
        <dbReference type="Google" id="ProtNLM"/>
    </source>
</evidence>
<keyword evidence="1" id="KW-0732">Signal</keyword>
<reference evidence="9 10" key="2">
    <citation type="journal article" date="2019" name="Nat. Med.">
        <title>A library of human gut bacterial isolates paired with longitudinal multiomics data enables mechanistic microbiome research.</title>
        <authorList>
            <person name="Poyet M."/>
            <person name="Groussin M."/>
            <person name="Gibbons S.M."/>
            <person name="Avila-Pacheco J."/>
            <person name="Jiang X."/>
            <person name="Kearney S.M."/>
            <person name="Perrotta A.R."/>
            <person name="Berdy B."/>
            <person name="Zhao S."/>
            <person name="Lieberman T.D."/>
            <person name="Swanson P.K."/>
            <person name="Smith M."/>
            <person name="Roesemann S."/>
            <person name="Alexander J.E."/>
            <person name="Rich S.A."/>
            <person name="Livny J."/>
            <person name="Vlamakis H."/>
            <person name="Clish C."/>
            <person name="Bullock K."/>
            <person name="Deik A."/>
            <person name="Scott J."/>
            <person name="Pierce K.A."/>
            <person name="Xavier R.J."/>
            <person name="Alm E.J."/>
        </authorList>
    </citation>
    <scope>NUCLEOTIDE SEQUENCE [LARGE SCALE GENOMIC DNA]</scope>
    <source>
        <strain evidence="4 9">BIOML-A162</strain>
        <strain evidence="3 10">BIOML-A188</strain>
    </source>
</reference>
<evidence type="ECO:0000256" key="1">
    <source>
        <dbReference type="SAM" id="SignalP"/>
    </source>
</evidence>
<evidence type="ECO:0000313" key="11">
    <source>
        <dbReference type="Proteomes" id="UP001156218"/>
    </source>
</evidence>
<dbReference type="EMBL" id="WCRY01000012">
    <property type="protein sequence ID" value="KAB4481384.1"/>
    <property type="molecule type" value="Genomic_DNA"/>
</dbReference>
<feature type="signal peptide" evidence="1">
    <location>
        <begin position="1"/>
        <end position="25"/>
    </location>
</feature>
<evidence type="ECO:0000313" key="5">
    <source>
        <dbReference type="EMBL" id="MDC2234682.1"/>
    </source>
</evidence>
<dbReference type="EMBL" id="CP083680">
    <property type="protein sequence ID" value="UYU68232.1"/>
    <property type="molecule type" value="Genomic_DNA"/>
</dbReference>
<dbReference type="DNASU" id="1072437"/>
<proteinExistence type="predicted"/>
<dbReference type="PATRIC" id="fig|818.23.peg.4893"/>
<dbReference type="EMBL" id="CP083685">
    <property type="protein sequence ID" value="UYU89278.1"/>
    <property type="molecule type" value="Genomic_DNA"/>
</dbReference>
<dbReference type="Proteomes" id="UP000440614">
    <property type="component" value="Unassembled WGS sequence"/>
</dbReference>
<sequence length="240" mass="26600">MISRKKSLFLSVSVLILFVALVAQSCSSENDDFVANPNSSLEMRANLESMDNRATIVNSIAESDELLDYGMNCMLLAEKLKSYTSTLTPEEFDELMNNLNNDDYMIELVSKVDIEKEALMVENARQELLANKSFKLLDESEKMNVFIRFSDNSQNTMQHLLLKSPGESAGGVTKAECKRRYDEDYAYASAIYLSSMLLCSCATGGLGVCLCAIGASAGYDYATTLADRSYYDCLSNAIDR</sequence>
<feature type="chain" id="PRO_5002966703" description="Lipoprotein" evidence="1">
    <location>
        <begin position="26"/>
        <end position="240"/>
    </location>
</feature>
<accession>A0A0P0FK75</accession>
<evidence type="ECO:0000313" key="3">
    <source>
        <dbReference type="EMBL" id="KAB4314294.1"/>
    </source>
</evidence>
<reference evidence="6 11" key="3">
    <citation type="submission" date="2021-06" db="EMBL/GenBank/DDBJ databases">
        <title>Interrogation of the integrated mobile genetic elements in gut-associated Bacteroides with a consensus prediction approach.</title>
        <authorList>
            <person name="Campbell D.E."/>
            <person name="Leigh J.R."/>
            <person name="Kim T."/>
            <person name="England W."/>
            <person name="Whitaker R.J."/>
            <person name="Degnan P.H."/>
        </authorList>
    </citation>
    <scope>NUCLEOTIDE SEQUENCE</scope>
    <source>
        <strain evidence="7">VPI-3443</strain>
        <strain evidence="6 11">WAL8669</strain>
    </source>
</reference>
<dbReference type="KEGG" id="btho:Btheta7330_04753"/>
<dbReference type="EMBL" id="WCSY01000006">
    <property type="protein sequence ID" value="KAB4314294.1"/>
    <property type="molecule type" value="Genomic_DNA"/>
</dbReference>
<evidence type="ECO:0000313" key="10">
    <source>
        <dbReference type="Proteomes" id="UP000440614"/>
    </source>
</evidence>
<reference evidence="2 8" key="1">
    <citation type="submission" date="2015-09" db="EMBL/GenBank/DDBJ databases">
        <authorList>
            <consortium name="Pathogen Informatics"/>
        </authorList>
    </citation>
    <scope>NUCLEOTIDE SEQUENCE [LARGE SCALE GENOMIC DNA]</scope>
    <source>
        <strain evidence="2 8">2789STDY5834945</strain>
    </source>
</reference>
<gene>
    <name evidence="2" type="ORF">ERS852557_03666</name>
    <name evidence="4" type="ORF">GAN91_13980</name>
    <name evidence="3" type="ORF">GAO51_07995</name>
    <name evidence="6" type="ORF">KQP68_08130</name>
    <name evidence="7" type="ORF">KQP74_15105</name>
    <name evidence="5" type="ORF">PO127_02820</name>
</gene>
<evidence type="ECO:0000313" key="7">
    <source>
        <dbReference type="EMBL" id="UYU89278.1"/>
    </source>
</evidence>
<dbReference type="Proteomes" id="UP001162960">
    <property type="component" value="Chromosome"/>
</dbReference>
<dbReference type="EMBL" id="JAQNVG010000003">
    <property type="protein sequence ID" value="MDC2234682.1"/>
    <property type="molecule type" value="Genomic_DNA"/>
</dbReference>
<dbReference type="AlphaFoldDB" id="A0A0P0FK75"/>
<organism evidence="4 9">
    <name type="scientific">Bacteroides thetaiotaomicron</name>
    <dbReference type="NCBI Taxonomy" id="818"/>
    <lineage>
        <taxon>Bacteria</taxon>
        <taxon>Pseudomonadati</taxon>
        <taxon>Bacteroidota</taxon>
        <taxon>Bacteroidia</taxon>
        <taxon>Bacteroidales</taxon>
        <taxon>Bacteroidaceae</taxon>
        <taxon>Bacteroides</taxon>
    </lineage>
</organism>
<dbReference type="EMBL" id="CZBI01000005">
    <property type="protein sequence ID" value="CUQ33430.1"/>
    <property type="molecule type" value="Genomic_DNA"/>
</dbReference>
<evidence type="ECO:0000313" key="6">
    <source>
        <dbReference type="EMBL" id="UYU68232.1"/>
    </source>
</evidence>
<evidence type="ECO:0000313" key="9">
    <source>
        <dbReference type="Proteomes" id="UP000436858"/>
    </source>
</evidence>
<dbReference type="Proteomes" id="UP001217776">
    <property type="component" value="Unassembled WGS sequence"/>
</dbReference>
<dbReference type="Proteomes" id="UP000436858">
    <property type="component" value="Unassembled WGS sequence"/>
</dbReference>
<protein>
    <recommendedName>
        <fullName evidence="12">Lipoprotein</fullName>
    </recommendedName>
</protein>
<evidence type="ECO:0000313" key="8">
    <source>
        <dbReference type="Proteomes" id="UP000095541"/>
    </source>
</evidence>
<dbReference type="Proteomes" id="UP000095541">
    <property type="component" value="Unassembled WGS sequence"/>
</dbReference>
<evidence type="ECO:0000313" key="4">
    <source>
        <dbReference type="EMBL" id="KAB4481384.1"/>
    </source>
</evidence>
<dbReference type="GeneID" id="60924716"/>